<evidence type="ECO:0008006" key="3">
    <source>
        <dbReference type="Google" id="ProtNLM"/>
    </source>
</evidence>
<dbReference type="Gene3D" id="3.30.2010.20">
    <property type="match status" value="1"/>
</dbReference>
<dbReference type="AlphaFoldDB" id="H6SRZ2"/>
<dbReference type="InterPro" id="IPR038555">
    <property type="entry name" value="Zincin_1_sf"/>
</dbReference>
<dbReference type="EMBL" id="HE663493">
    <property type="protein sequence ID" value="CCG07671.1"/>
    <property type="molecule type" value="Genomic_DNA"/>
</dbReference>
<reference evidence="1 2" key="1">
    <citation type="submission" date="2012-02" db="EMBL/GenBank/DDBJ databases">
        <title>Shotgun genome sequence of Phaeospirillum photometricum DSM 122.</title>
        <authorList>
            <person name="Duquesne K."/>
            <person name="Sturgis J."/>
        </authorList>
    </citation>
    <scope>NUCLEOTIDE SEQUENCE [LARGE SCALE GENOMIC DNA]</scope>
    <source>
        <strain evidence="2">DSM122</strain>
    </source>
</reference>
<name>H6SRZ2_PARPM</name>
<dbReference type="STRING" id="1150469.RSPPHO_01045"/>
<accession>H6SRZ2</accession>
<dbReference type="HOGENOM" id="CLU_123836_0_0_5"/>
<dbReference type="PATRIC" id="fig|1150469.3.peg.1192"/>
<dbReference type="KEGG" id="rpm:RSPPHO_01045"/>
<dbReference type="Pfam" id="PF06262">
    <property type="entry name" value="Zincin_1"/>
    <property type="match status" value="1"/>
</dbReference>
<dbReference type="OrthoDB" id="9806895at2"/>
<proteinExistence type="predicted"/>
<dbReference type="RefSeq" id="WP_014414311.1">
    <property type="nucleotide sequence ID" value="NC_017059.1"/>
</dbReference>
<dbReference type="InterPro" id="IPR010428">
    <property type="entry name" value="Zincin_1"/>
</dbReference>
<organism evidence="1 2">
    <name type="scientific">Pararhodospirillum photometricum DSM 122</name>
    <dbReference type="NCBI Taxonomy" id="1150469"/>
    <lineage>
        <taxon>Bacteria</taxon>
        <taxon>Pseudomonadati</taxon>
        <taxon>Pseudomonadota</taxon>
        <taxon>Alphaproteobacteria</taxon>
        <taxon>Rhodospirillales</taxon>
        <taxon>Rhodospirillaceae</taxon>
        <taxon>Pararhodospirillum</taxon>
    </lineage>
</organism>
<dbReference type="Proteomes" id="UP000033220">
    <property type="component" value="Chromosome DSM 122"/>
</dbReference>
<dbReference type="eggNOG" id="COG3824">
    <property type="taxonomic scope" value="Bacteria"/>
</dbReference>
<dbReference type="SUPFAM" id="SSF55486">
    <property type="entry name" value="Metalloproteases ('zincins'), catalytic domain"/>
    <property type="match status" value="1"/>
</dbReference>
<keyword evidence="2" id="KW-1185">Reference proteome</keyword>
<evidence type="ECO:0000313" key="1">
    <source>
        <dbReference type="EMBL" id="CCG07671.1"/>
    </source>
</evidence>
<evidence type="ECO:0000313" key="2">
    <source>
        <dbReference type="Proteomes" id="UP000033220"/>
    </source>
</evidence>
<gene>
    <name evidence="1" type="ORF">RSPPHO_01045</name>
</gene>
<sequence>MSDLPPFTHPPSLADLDLMARAALDTLPEVLRAQCTDLVVRVEEFPDEEVQVSMGLESPFDLLGLYHGVSIDRKSLGDVPGGPDMVFLYRSPVLDYWIETGEDLNRLVRHVLIHEIGHHFGFSDEEMADLETQA</sequence>
<dbReference type="CDD" id="cd12952">
    <property type="entry name" value="MMP_ACEL2062"/>
    <property type="match status" value="1"/>
</dbReference>
<protein>
    <recommendedName>
        <fullName evidence="3">Acetylglutamate kinase</fullName>
    </recommendedName>
</protein>